<dbReference type="EMBL" id="CAMXCT030000515">
    <property type="protein sequence ID" value="CAL4767144.1"/>
    <property type="molecule type" value="Genomic_DNA"/>
</dbReference>
<dbReference type="EMBL" id="CAMXCT010000515">
    <property type="protein sequence ID" value="CAI3979832.1"/>
    <property type="molecule type" value="Genomic_DNA"/>
</dbReference>
<accession>A0A9P1BUD1</accession>
<keyword evidence="4" id="KW-1185">Reference proteome</keyword>
<evidence type="ECO:0000313" key="4">
    <source>
        <dbReference type="Proteomes" id="UP001152797"/>
    </source>
</evidence>
<evidence type="ECO:0000313" key="3">
    <source>
        <dbReference type="EMBL" id="CAL4767144.1"/>
    </source>
</evidence>
<feature type="region of interest" description="Disordered" evidence="1">
    <location>
        <begin position="189"/>
        <end position="294"/>
    </location>
</feature>
<sequence>MEAALRGMLESTFGEFVEGLDRANAASFPMTLKDLKLKEKRIQEELDESGNFPFDLSDGRIGNITVTPGWMGTVEVVATNVVLNFSFSPMKAMNKAMRKDSDDEEEQFESVPGRAAQAPPPADVAPRFCQRHFTSAQREKIDPLMRPCQKCGTQITSTYASMTLCPPCSNTEESCMICGDHAPVASNYVPPKTLNPQSGPSGPPGGAVYAMPDPGAKRGSTLPPPPPPSASHSPSRRMSDDWRMGLGSPNSQPPPPPPPPSRGRTGVSHSDHREHRARDTARPAPREKGFNPPILPQAELSAAEAGGRAKNGGHLQAMYSSATSQLDGLFEYLSSSLPALDMNAWTTCLNSGDQRSDLKEFGMSPKTRRRPVVRA</sequence>
<comment type="caution">
    <text evidence="2">The sequence shown here is derived from an EMBL/GenBank/DDBJ whole genome shotgun (WGS) entry which is preliminary data.</text>
</comment>
<dbReference type="OrthoDB" id="475749at2759"/>
<dbReference type="AlphaFoldDB" id="A0A9P1BUD1"/>
<protein>
    <submittedName>
        <fullName evidence="2">Uncharacterized protein</fullName>
    </submittedName>
</protein>
<feature type="compositionally biased region" description="Basic and acidic residues" evidence="1">
    <location>
        <begin position="269"/>
        <end position="289"/>
    </location>
</feature>
<proteinExistence type="predicted"/>
<organism evidence="2">
    <name type="scientific">Cladocopium goreaui</name>
    <dbReference type="NCBI Taxonomy" id="2562237"/>
    <lineage>
        <taxon>Eukaryota</taxon>
        <taxon>Sar</taxon>
        <taxon>Alveolata</taxon>
        <taxon>Dinophyceae</taxon>
        <taxon>Suessiales</taxon>
        <taxon>Symbiodiniaceae</taxon>
        <taxon>Cladocopium</taxon>
    </lineage>
</organism>
<reference evidence="2" key="1">
    <citation type="submission" date="2022-10" db="EMBL/GenBank/DDBJ databases">
        <authorList>
            <person name="Chen Y."/>
            <person name="Dougan E. K."/>
            <person name="Chan C."/>
            <person name="Rhodes N."/>
            <person name="Thang M."/>
        </authorList>
    </citation>
    <scope>NUCLEOTIDE SEQUENCE</scope>
</reference>
<dbReference type="EMBL" id="CAMXCT020000515">
    <property type="protein sequence ID" value="CAL1133207.1"/>
    <property type="molecule type" value="Genomic_DNA"/>
</dbReference>
<feature type="compositionally biased region" description="Basic residues" evidence="1">
    <location>
        <begin position="366"/>
        <end position="375"/>
    </location>
</feature>
<feature type="region of interest" description="Disordered" evidence="1">
    <location>
        <begin position="98"/>
        <end position="123"/>
    </location>
</feature>
<gene>
    <name evidence="2" type="ORF">C1SCF055_LOCUS7758</name>
</gene>
<feature type="region of interest" description="Disordered" evidence="1">
    <location>
        <begin position="352"/>
        <end position="375"/>
    </location>
</feature>
<feature type="compositionally biased region" description="Pro residues" evidence="1">
    <location>
        <begin position="251"/>
        <end position="261"/>
    </location>
</feature>
<evidence type="ECO:0000256" key="1">
    <source>
        <dbReference type="SAM" id="MobiDB-lite"/>
    </source>
</evidence>
<dbReference type="Proteomes" id="UP001152797">
    <property type="component" value="Unassembled WGS sequence"/>
</dbReference>
<evidence type="ECO:0000313" key="2">
    <source>
        <dbReference type="EMBL" id="CAI3979832.1"/>
    </source>
</evidence>
<reference evidence="3 4" key="2">
    <citation type="submission" date="2024-05" db="EMBL/GenBank/DDBJ databases">
        <authorList>
            <person name="Chen Y."/>
            <person name="Shah S."/>
            <person name="Dougan E. K."/>
            <person name="Thang M."/>
            <person name="Chan C."/>
        </authorList>
    </citation>
    <scope>NUCLEOTIDE SEQUENCE [LARGE SCALE GENOMIC DNA]</scope>
</reference>
<name>A0A9P1BUD1_9DINO</name>